<name>A0ACC3SIJ3_9PEZI</name>
<proteinExistence type="predicted"/>
<evidence type="ECO:0000313" key="1">
    <source>
        <dbReference type="EMBL" id="KAK8215129.1"/>
    </source>
</evidence>
<accession>A0ACC3SIJ3</accession>
<evidence type="ECO:0000313" key="2">
    <source>
        <dbReference type="Proteomes" id="UP001320706"/>
    </source>
</evidence>
<sequence>MPVDRIMEGILDGNMEAAEKDCLVRVSDVKPLAAIAVLDRRSKPRKLRQDGQISANLSRLRLANLRLELHIIIIIHQDFGAAAVTPTQTMCFLLAGVENVDRVCGSKGRHYHWRFGRKLRLSENSFGSLIAEPITRHVSASGLEREIKQSRMDLRSP</sequence>
<organism evidence="1 2">
    <name type="scientific">Zalaria obscura</name>
    <dbReference type="NCBI Taxonomy" id="2024903"/>
    <lineage>
        <taxon>Eukaryota</taxon>
        <taxon>Fungi</taxon>
        <taxon>Dikarya</taxon>
        <taxon>Ascomycota</taxon>
        <taxon>Pezizomycotina</taxon>
        <taxon>Dothideomycetes</taxon>
        <taxon>Dothideomycetidae</taxon>
        <taxon>Dothideales</taxon>
        <taxon>Zalariaceae</taxon>
        <taxon>Zalaria</taxon>
    </lineage>
</organism>
<dbReference type="EMBL" id="JAMKPW020000009">
    <property type="protein sequence ID" value="KAK8215129.1"/>
    <property type="molecule type" value="Genomic_DNA"/>
</dbReference>
<protein>
    <submittedName>
        <fullName evidence="1">Uncharacterized protein</fullName>
    </submittedName>
</protein>
<reference evidence="1" key="1">
    <citation type="submission" date="2024-02" db="EMBL/GenBank/DDBJ databases">
        <title>Metagenome Assembled Genome of Zalaria obscura JY119.</title>
        <authorList>
            <person name="Vighnesh L."/>
            <person name="Jagadeeshwari U."/>
            <person name="Venkata Ramana C."/>
            <person name="Sasikala C."/>
        </authorList>
    </citation>
    <scope>NUCLEOTIDE SEQUENCE</scope>
    <source>
        <strain evidence="1">JY119</strain>
    </source>
</reference>
<comment type="caution">
    <text evidence="1">The sequence shown here is derived from an EMBL/GenBank/DDBJ whole genome shotgun (WGS) entry which is preliminary data.</text>
</comment>
<gene>
    <name evidence="1" type="ORF">M8818_002139</name>
</gene>
<keyword evidence="2" id="KW-1185">Reference proteome</keyword>
<dbReference type="Proteomes" id="UP001320706">
    <property type="component" value="Unassembled WGS sequence"/>
</dbReference>